<reference evidence="4" key="1">
    <citation type="submission" date="2014-03" db="EMBL/GenBank/DDBJ databases">
        <authorList>
            <person name="Aksoy S."/>
            <person name="Warren W."/>
            <person name="Wilson R.K."/>
        </authorList>
    </citation>
    <scope>NUCLEOTIDE SEQUENCE [LARGE SCALE GENOMIC DNA]</scope>
    <source>
        <strain evidence="4">IAEA</strain>
    </source>
</reference>
<dbReference type="InterPro" id="IPR027831">
    <property type="entry name" value="DUF4485"/>
</dbReference>
<dbReference type="EnsemblMetazoa" id="GBRI014163-RA">
    <property type="protein sequence ID" value="GBRI014163-PA"/>
    <property type="gene ID" value="GBRI014163"/>
</dbReference>
<dbReference type="Proteomes" id="UP000091820">
    <property type="component" value="Unassembled WGS sequence"/>
</dbReference>
<evidence type="ECO:0000313" key="4">
    <source>
        <dbReference type="Proteomes" id="UP000091820"/>
    </source>
</evidence>
<protein>
    <submittedName>
        <fullName evidence="3">DUF4485 domain-containing protein</fullName>
    </submittedName>
</protein>
<reference evidence="3" key="2">
    <citation type="submission" date="2020-05" db="UniProtKB">
        <authorList>
            <consortium name="EnsemblMetazoa"/>
        </authorList>
    </citation>
    <scope>IDENTIFICATION</scope>
    <source>
        <strain evidence="3">IAEA</strain>
    </source>
</reference>
<sequence length="172" mass="19376">MLKADFESELTVDFLFLLDLCRNPKDVFHSNSSDFKLAKAWIDFLCTYPCKTVADRRLKNIYMSHLCTALVEGKLYGPFVKHPKKGKLEMVDFSKKAGIIKETLKPCPPGTPCHLCTPPPPHCIVHSQQAQQSTTQTAAGTTASGAGRHSVFQQERRYDVQTLDVKRFDMKT</sequence>
<feature type="domain" description="DUF4485" evidence="2">
    <location>
        <begin position="31"/>
        <end position="90"/>
    </location>
</feature>
<dbReference type="VEuPathDB" id="VectorBase:GBRI014163"/>
<keyword evidence="4" id="KW-1185">Reference proteome</keyword>
<evidence type="ECO:0000259" key="2">
    <source>
        <dbReference type="Pfam" id="PF14846"/>
    </source>
</evidence>
<evidence type="ECO:0000313" key="3">
    <source>
        <dbReference type="EnsemblMetazoa" id="GBRI014163-PA"/>
    </source>
</evidence>
<evidence type="ECO:0000256" key="1">
    <source>
        <dbReference type="SAM" id="MobiDB-lite"/>
    </source>
</evidence>
<name>A0A1A9WC82_9MUSC</name>
<accession>A0A1A9WC82</accession>
<dbReference type="Pfam" id="PF14846">
    <property type="entry name" value="DUF4485"/>
    <property type="match status" value="1"/>
</dbReference>
<organism evidence="3 4">
    <name type="scientific">Glossina brevipalpis</name>
    <dbReference type="NCBI Taxonomy" id="37001"/>
    <lineage>
        <taxon>Eukaryota</taxon>
        <taxon>Metazoa</taxon>
        <taxon>Ecdysozoa</taxon>
        <taxon>Arthropoda</taxon>
        <taxon>Hexapoda</taxon>
        <taxon>Insecta</taxon>
        <taxon>Pterygota</taxon>
        <taxon>Neoptera</taxon>
        <taxon>Endopterygota</taxon>
        <taxon>Diptera</taxon>
        <taxon>Brachycera</taxon>
        <taxon>Muscomorpha</taxon>
        <taxon>Hippoboscoidea</taxon>
        <taxon>Glossinidae</taxon>
        <taxon>Glossina</taxon>
    </lineage>
</organism>
<feature type="compositionally biased region" description="Low complexity" evidence="1">
    <location>
        <begin position="130"/>
        <end position="147"/>
    </location>
</feature>
<dbReference type="AlphaFoldDB" id="A0A1A9WC82"/>
<feature type="region of interest" description="Disordered" evidence="1">
    <location>
        <begin position="130"/>
        <end position="150"/>
    </location>
</feature>
<proteinExistence type="predicted"/>